<accession>A0A2M6WB92</accession>
<keyword evidence="1" id="KW-0472">Membrane</keyword>
<gene>
    <name evidence="2" type="ORF">COU23_00670</name>
</gene>
<evidence type="ECO:0000313" key="2">
    <source>
        <dbReference type="EMBL" id="PIT90041.1"/>
    </source>
</evidence>
<evidence type="ECO:0000256" key="1">
    <source>
        <dbReference type="SAM" id="Phobius"/>
    </source>
</evidence>
<name>A0A2M6WB92_9BACT</name>
<sequence>MSLNFSRLIDPSFIFNPLLPPISSWLAIFLYIIFGLLIILSLINRSLAKKAGQNKNLPQKKMWQKIANFLATGGAVGLLLLLIRQSRAYLISMPFIFYLFIITMFVWLIFIIKWNFTKKKIMFKEMKEKMEKEKYL</sequence>
<feature type="transmembrane region" description="Helical" evidence="1">
    <location>
        <begin position="22"/>
        <end position="44"/>
    </location>
</feature>
<evidence type="ECO:0000313" key="3">
    <source>
        <dbReference type="Proteomes" id="UP000231464"/>
    </source>
</evidence>
<keyword evidence="1" id="KW-1133">Transmembrane helix</keyword>
<feature type="transmembrane region" description="Helical" evidence="1">
    <location>
        <begin position="95"/>
        <end position="116"/>
    </location>
</feature>
<protein>
    <submittedName>
        <fullName evidence="2">Uncharacterized protein</fullName>
    </submittedName>
</protein>
<comment type="caution">
    <text evidence="2">The sequence shown here is derived from an EMBL/GenBank/DDBJ whole genome shotgun (WGS) entry which is preliminary data.</text>
</comment>
<keyword evidence="1" id="KW-0812">Transmembrane</keyword>
<proteinExistence type="predicted"/>
<dbReference type="EMBL" id="PFBP01000010">
    <property type="protein sequence ID" value="PIT90041.1"/>
    <property type="molecule type" value="Genomic_DNA"/>
</dbReference>
<dbReference type="Proteomes" id="UP000231464">
    <property type="component" value="Unassembled WGS sequence"/>
</dbReference>
<reference evidence="3" key="1">
    <citation type="submission" date="2017-09" db="EMBL/GenBank/DDBJ databases">
        <title>Depth-based differentiation of microbial function through sediment-hosted aquifers and enrichment of novel symbionts in the deep terrestrial subsurface.</title>
        <authorList>
            <person name="Probst A.J."/>
            <person name="Ladd B."/>
            <person name="Jarett J.K."/>
            <person name="Geller-Mcgrath D.E."/>
            <person name="Sieber C.M.K."/>
            <person name="Emerson J.B."/>
            <person name="Anantharaman K."/>
            <person name="Thomas B.C."/>
            <person name="Malmstrom R."/>
            <person name="Stieglmeier M."/>
            <person name="Klingl A."/>
            <person name="Woyke T."/>
            <person name="Ryan C.M."/>
            <person name="Banfield J.F."/>
        </authorList>
    </citation>
    <scope>NUCLEOTIDE SEQUENCE [LARGE SCALE GENOMIC DNA]</scope>
</reference>
<dbReference type="AlphaFoldDB" id="A0A2M6WB92"/>
<feature type="transmembrane region" description="Helical" evidence="1">
    <location>
        <begin position="65"/>
        <end position="83"/>
    </location>
</feature>
<organism evidence="2 3">
    <name type="scientific">Candidatus Kuenenbacteria bacterium CG10_big_fil_rev_8_21_14_0_10_36_11</name>
    <dbReference type="NCBI Taxonomy" id="1974618"/>
    <lineage>
        <taxon>Bacteria</taxon>
        <taxon>Candidatus Kueneniibacteriota</taxon>
    </lineage>
</organism>